<dbReference type="SMART" id="SM00354">
    <property type="entry name" value="HTH_LACI"/>
    <property type="match status" value="1"/>
</dbReference>
<dbReference type="PANTHER" id="PTHR30146:SF148">
    <property type="entry name" value="HTH-TYPE TRANSCRIPTIONAL REPRESSOR PURR-RELATED"/>
    <property type="match status" value="1"/>
</dbReference>
<dbReference type="Pfam" id="PF13377">
    <property type="entry name" value="Peripla_BP_3"/>
    <property type="match status" value="1"/>
</dbReference>
<reference evidence="8" key="1">
    <citation type="submission" date="2018-01" db="EMBL/GenBank/DDBJ databases">
        <title>Draft Genome Sequence of the Radioresistant Bacterium Deinococcus aerius TR0125, Isolated from the Higher Atmosphere above Japan.</title>
        <authorList>
            <person name="Satoh K."/>
            <person name="Arai H."/>
            <person name="Sanzen T."/>
            <person name="Kawaguchi Y."/>
            <person name="Hayashi H."/>
            <person name="Yokobori S."/>
            <person name="Yamagishi A."/>
            <person name="Oono Y."/>
            <person name="Narumi I."/>
        </authorList>
    </citation>
    <scope>NUCLEOTIDE SEQUENCE [LARGE SCALE GENOMIC DNA]</scope>
    <source>
        <strain evidence="8">TR0125</strain>
    </source>
</reference>
<keyword evidence="8" id="KW-1185">Reference proteome</keyword>
<gene>
    <name evidence="7" type="ORF">DAERI_010299</name>
</gene>
<keyword evidence="2" id="KW-0805">Transcription regulation</keyword>
<keyword evidence="4" id="KW-0804">Transcription</keyword>
<evidence type="ECO:0000256" key="4">
    <source>
        <dbReference type="ARBA" id="ARBA00023163"/>
    </source>
</evidence>
<dbReference type="InterPro" id="IPR028082">
    <property type="entry name" value="Peripla_BP_I"/>
</dbReference>
<dbReference type="CDD" id="cd01392">
    <property type="entry name" value="HTH_LacI"/>
    <property type="match status" value="1"/>
</dbReference>
<name>A0A2I9DPS5_9DEIO</name>
<dbReference type="GO" id="GO:0003700">
    <property type="term" value="F:DNA-binding transcription factor activity"/>
    <property type="evidence" value="ECO:0007669"/>
    <property type="project" value="TreeGrafter"/>
</dbReference>
<organism evidence="7 8">
    <name type="scientific">Deinococcus aerius</name>
    <dbReference type="NCBI Taxonomy" id="200253"/>
    <lineage>
        <taxon>Bacteria</taxon>
        <taxon>Thermotogati</taxon>
        <taxon>Deinococcota</taxon>
        <taxon>Deinococci</taxon>
        <taxon>Deinococcales</taxon>
        <taxon>Deinococcaceae</taxon>
        <taxon>Deinococcus</taxon>
    </lineage>
</organism>
<dbReference type="GO" id="GO:0000976">
    <property type="term" value="F:transcription cis-regulatory region binding"/>
    <property type="evidence" value="ECO:0007669"/>
    <property type="project" value="TreeGrafter"/>
</dbReference>
<feature type="region of interest" description="Disordered" evidence="5">
    <location>
        <begin position="325"/>
        <end position="344"/>
    </location>
</feature>
<evidence type="ECO:0000313" key="8">
    <source>
        <dbReference type="Proteomes" id="UP000236569"/>
    </source>
</evidence>
<dbReference type="AlphaFoldDB" id="A0A2I9DPS5"/>
<dbReference type="OrthoDB" id="9789891at2"/>
<sequence length="344" mass="36677">MTGLEDVAKLAGVSPATASRALSRPELVAEATRERVREAARTLGYQPNVLARSLRQRGSRALGLVITDILNAFHATLAKAVQDVADAQGYTLLMFNTDEEPAKERRAFETLRGHLPQGLIVVPTPATHRNLDLLPGLPVVELDRASGRAGAYTVMVDNEVGAYRAVTHLAALGHRRIGMIVGRLDISTAVERHEGYRRALLEAGLPYRPELVLPGDHREAGGRAAAHTLLTLPPAERPTALFVGNNEMTVGAVLATRDLGLRLPGDLSLVGFDDSRWAQTILPALTVVAQPAYELGALACQTLLARLAGEPVPTSVRLQTTLIERDSVAPPPAGRPLSQTAGSA</sequence>
<dbReference type="Proteomes" id="UP000236569">
    <property type="component" value="Unassembled WGS sequence"/>
</dbReference>
<keyword evidence="1" id="KW-0678">Repressor</keyword>
<feature type="domain" description="HTH lacI-type" evidence="6">
    <location>
        <begin position="2"/>
        <end position="56"/>
    </location>
</feature>
<dbReference type="PROSITE" id="PS50932">
    <property type="entry name" value="HTH_LACI_2"/>
    <property type="match status" value="1"/>
</dbReference>
<evidence type="ECO:0000256" key="3">
    <source>
        <dbReference type="ARBA" id="ARBA00023125"/>
    </source>
</evidence>
<evidence type="ECO:0000256" key="2">
    <source>
        <dbReference type="ARBA" id="ARBA00023015"/>
    </source>
</evidence>
<evidence type="ECO:0000313" key="7">
    <source>
        <dbReference type="EMBL" id="GBF04127.1"/>
    </source>
</evidence>
<dbReference type="RefSeq" id="WP_103127702.1">
    <property type="nucleotide sequence ID" value="NZ_BFAG01000001.1"/>
</dbReference>
<protein>
    <submittedName>
        <fullName evidence="7">LacI family transcriptional regulator</fullName>
    </submittedName>
</protein>
<dbReference type="SUPFAM" id="SSF53822">
    <property type="entry name" value="Periplasmic binding protein-like I"/>
    <property type="match status" value="1"/>
</dbReference>
<dbReference type="InterPro" id="IPR000843">
    <property type="entry name" value="HTH_LacI"/>
</dbReference>
<keyword evidence="3" id="KW-0238">DNA-binding</keyword>
<evidence type="ECO:0000256" key="5">
    <source>
        <dbReference type="SAM" id="MobiDB-lite"/>
    </source>
</evidence>
<dbReference type="EMBL" id="BFAG01000001">
    <property type="protein sequence ID" value="GBF04127.1"/>
    <property type="molecule type" value="Genomic_DNA"/>
</dbReference>
<dbReference type="Gene3D" id="1.10.260.40">
    <property type="entry name" value="lambda repressor-like DNA-binding domains"/>
    <property type="match status" value="1"/>
</dbReference>
<proteinExistence type="predicted"/>
<dbReference type="PANTHER" id="PTHR30146">
    <property type="entry name" value="LACI-RELATED TRANSCRIPTIONAL REPRESSOR"/>
    <property type="match status" value="1"/>
</dbReference>
<evidence type="ECO:0000259" key="6">
    <source>
        <dbReference type="PROSITE" id="PS50932"/>
    </source>
</evidence>
<dbReference type="Pfam" id="PF00356">
    <property type="entry name" value="LacI"/>
    <property type="match status" value="1"/>
</dbReference>
<evidence type="ECO:0000256" key="1">
    <source>
        <dbReference type="ARBA" id="ARBA00022491"/>
    </source>
</evidence>
<accession>A0A2I9DPS5</accession>
<dbReference type="Gene3D" id="3.40.50.2300">
    <property type="match status" value="2"/>
</dbReference>
<comment type="caution">
    <text evidence="7">The sequence shown here is derived from an EMBL/GenBank/DDBJ whole genome shotgun (WGS) entry which is preliminary data.</text>
</comment>
<dbReference type="SUPFAM" id="SSF47413">
    <property type="entry name" value="lambda repressor-like DNA-binding domains"/>
    <property type="match status" value="1"/>
</dbReference>
<dbReference type="InterPro" id="IPR046335">
    <property type="entry name" value="LacI/GalR-like_sensor"/>
</dbReference>
<dbReference type="InterPro" id="IPR010982">
    <property type="entry name" value="Lambda_DNA-bd_dom_sf"/>
</dbReference>
<dbReference type="PROSITE" id="PS00356">
    <property type="entry name" value="HTH_LACI_1"/>
    <property type="match status" value="1"/>
</dbReference>